<dbReference type="Gene3D" id="3.40.50.2000">
    <property type="entry name" value="Glycogen Phosphorylase B"/>
    <property type="match status" value="2"/>
</dbReference>
<organism evidence="3">
    <name type="scientific">Rhizophora mucronata</name>
    <name type="common">Asiatic mangrove</name>
    <dbReference type="NCBI Taxonomy" id="61149"/>
    <lineage>
        <taxon>Eukaryota</taxon>
        <taxon>Viridiplantae</taxon>
        <taxon>Streptophyta</taxon>
        <taxon>Embryophyta</taxon>
        <taxon>Tracheophyta</taxon>
        <taxon>Spermatophyta</taxon>
        <taxon>Magnoliopsida</taxon>
        <taxon>eudicotyledons</taxon>
        <taxon>Gunneridae</taxon>
        <taxon>Pentapetalae</taxon>
        <taxon>rosids</taxon>
        <taxon>fabids</taxon>
        <taxon>Malpighiales</taxon>
        <taxon>Rhizophoraceae</taxon>
        <taxon>Rhizophora</taxon>
    </lineage>
</organism>
<name>A0A2P2P704_RHIMU</name>
<dbReference type="AlphaFoldDB" id="A0A2P2P704"/>
<dbReference type="PANTHER" id="PTHR48047:SF241">
    <property type="entry name" value="GLYCOSYLTRANSFERASE"/>
    <property type="match status" value="1"/>
</dbReference>
<evidence type="ECO:0000256" key="1">
    <source>
        <dbReference type="ARBA" id="ARBA00009995"/>
    </source>
</evidence>
<comment type="similarity">
    <text evidence="1">Belongs to the UDP-glycosyltransferase family.</text>
</comment>
<keyword evidence="2" id="KW-0808">Transferase</keyword>
<protein>
    <submittedName>
        <fullName evidence="3">Uncharacterized protein</fullName>
    </submittedName>
</protein>
<accession>A0A2P2P704</accession>
<reference evidence="3" key="1">
    <citation type="submission" date="2018-02" db="EMBL/GenBank/DDBJ databases">
        <title>Rhizophora mucronata_Transcriptome.</title>
        <authorList>
            <person name="Meera S.P."/>
            <person name="Sreeshan A."/>
            <person name="Augustine A."/>
        </authorList>
    </citation>
    <scope>NUCLEOTIDE SEQUENCE</scope>
    <source>
        <tissue evidence="3">Leaf</tissue>
    </source>
</reference>
<dbReference type="GO" id="GO:0035251">
    <property type="term" value="F:UDP-glucosyltransferase activity"/>
    <property type="evidence" value="ECO:0007669"/>
    <property type="project" value="TreeGrafter"/>
</dbReference>
<evidence type="ECO:0000313" key="3">
    <source>
        <dbReference type="EMBL" id="MBX50536.1"/>
    </source>
</evidence>
<sequence length="104" mass="11872">MVTWPLFGDQFYNEKLVVEVFRIGVAVGATSTIKWGEEEKIGVTVKREDVREAVDRLMNDGEEGKERRERAKDFSKLAMEALEEEGSSCLDLKQLLKYIAEQTS</sequence>
<dbReference type="PANTHER" id="PTHR48047">
    <property type="entry name" value="GLYCOSYLTRANSFERASE"/>
    <property type="match status" value="1"/>
</dbReference>
<dbReference type="SUPFAM" id="SSF53756">
    <property type="entry name" value="UDP-Glycosyltransferase/glycogen phosphorylase"/>
    <property type="match status" value="1"/>
</dbReference>
<dbReference type="EMBL" id="GGEC01070052">
    <property type="protein sequence ID" value="MBX50536.1"/>
    <property type="molecule type" value="Transcribed_RNA"/>
</dbReference>
<keyword evidence="2" id="KW-0328">Glycosyltransferase</keyword>
<proteinExistence type="inferred from homology"/>
<evidence type="ECO:0000256" key="2">
    <source>
        <dbReference type="ARBA" id="ARBA00022676"/>
    </source>
</evidence>